<dbReference type="RefSeq" id="WP_087677525.1">
    <property type="nucleotide sequence ID" value="NZ_FUWV01000001.1"/>
</dbReference>
<comment type="similarity">
    <text evidence="1 2">Belongs to the UPF0473 family.</text>
</comment>
<dbReference type="OrthoDB" id="9811971at2"/>
<reference evidence="3 4" key="1">
    <citation type="submission" date="2017-02" db="EMBL/GenBank/DDBJ databases">
        <authorList>
            <person name="Peterson S.W."/>
        </authorList>
    </citation>
    <scope>NUCLEOTIDE SEQUENCE [LARGE SCALE GENOMIC DNA]</scope>
    <source>
        <strain evidence="3 4">DSM 15102</strain>
    </source>
</reference>
<accession>A0A1T4JSZ7</accession>
<dbReference type="EMBL" id="FUWV01000001">
    <property type="protein sequence ID" value="SJZ33278.1"/>
    <property type="molecule type" value="Genomic_DNA"/>
</dbReference>
<evidence type="ECO:0000313" key="4">
    <source>
        <dbReference type="Proteomes" id="UP000196365"/>
    </source>
</evidence>
<dbReference type="Pfam" id="PF06949">
    <property type="entry name" value="DUF1292"/>
    <property type="match status" value="1"/>
</dbReference>
<dbReference type="PANTHER" id="PTHR40066:SF1">
    <property type="entry name" value="UPF0473 PROTEIN CBO2561_CLC_2432"/>
    <property type="match status" value="1"/>
</dbReference>
<keyword evidence="4" id="KW-1185">Reference proteome</keyword>
<evidence type="ECO:0000313" key="3">
    <source>
        <dbReference type="EMBL" id="SJZ33278.1"/>
    </source>
</evidence>
<name>A0A1T4JSZ7_9FIRM</name>
<dbReference type="AlphaFoldDB" id="A0A1T4JSZ7"/>
<protein>
    <recommendedName>
        <fullName evidence="2">UPF0473 protein SAMN02745973_00066</fullName>
    </recommendedName>
</protein>
<dbReference type="PANTHER" id="PTHR40066">
    <property type="entry name" value="UPF0473 PROTEIN CBO2561/CLC_2432"/>
    <property type="match status" value="1"/>
</dbReference>
<evidence type="ECO:0000256" key="1">
    <source>
        <dbReference type="ARBA" id="ARBA00008439"/>
    </source>
</evidence>
<dbReference type="HAMAP" id="MF_01448">
    <property type="entry name" value="UPF0473"/>
    <property type="match status" value="1"/>
</dbReference>
<evidence type="ECO:0000256" key="2">
    <source>
        <dbReference type="HAMAP-Rule" id="MF_01448"/>
    </source>
</evidence>
<dbReference type="Proteomes" id="UP000196365">
    <property type="component" value="Unassembled WGS sequence"/>
</dbReference>
<proteinExistence type="inferred from homology"/>
<organism evidence="3 4">
    <name type="scientific">Garciella nitratireducens DSM 15102</name>
    <dbReference type="NCBI Taxonomy" id="1121911"/>
    <lineage>
        <taxon>Bacteria</taxon>
        <taxon>Bacillati</taxon>
        <taxon>Bacillota</taxon>
        <taxon>Clostridia</taxon>
        <taxon>Eubacteriales</taxon>
        <taxon>Eubacteriaceae</taxon>
        <taxon>Garciella</taxon>
    </lineage>
</organism>
<gene>
    <name evidence="3" type="ORF">SAMN02745973_00066</name>
</gene>
<sequence>MQNKENEDIIYLMDENGNEEGFEIIATLTVRNKDYVILFPLEGEDDAAYIFRIDRDDNEEDVLIPVEDDNEFKDVQKEYERLLQNEEE</sequence>
<dbReference type="InterPro" id="IPR009711">
    <property type="entry name" value="UPF0473"/>
</dbReference>